<evidence type="ECO:0000256" key="4">
    <source>
        <dbReference type="SAM" id="SignalP"/>
    </source>
</evidence>
<dbReference type="GO" id="GO:0062129">
    <property type="term" value="C:chitin-based extracellular matrix"/>
    <property type="evidence" value="ECO:0007669"/>
    <property type="project" value="TreeGrafter"/>
</dbReference>
<organism evidence="5 6">
    <name type="scientific">Cimex lectularius</name>
    <name type="common">Bed bug</name>
    <name type="synonym">Acanthia lectularia</name>
    <dbReference type="NCBI Taxonomy" id="79782"/>
    <lineage>
        <taxon>Eukaryota</taxon>
        <taxon>Metazoa</taxon>
        <taxon>Ecdysozoa</taxon>
        <taxon>Arthropoda</taxon>
        <taxon>Hexapoda</taxon>
        <taxon>Insecta</taxon>
        <taxon>Pterygota</taxon>
        <taxon>Neoptera</taxon>
        <taxon>Paraneoptera</taxon>
        <taxon>Hemiptera</taxon>
        <taxon>Heteroptera</taxon>
        <taxon>Panheteroptera</taxon>
        <taxon>Cimicomorpha</taxon>
        <taxon>Cimicidae</taxon>
        <taxon>Cimex</taxon>
    </lineage>
</organism>
<protein>
    <recommendedName>
        <fullName evidence="7">CPR type cuticle protein</fullName>
    </recommendedName>
</protein>
<dbReference type="OrthoDB" id="6372059at2759"/>
<keyword evidence="6" id="KW-1185">Reference proteome</keyword>
<dbReference type="InterPro" id="IPR050468">
    <property type="entry name" value="Cuticle_Struct_Prot"/>
</dbReference>
<dbReference type="InterPro" id="IPR000618">
    <property type="entry name" value="Insect_cuticle"/>
</dbReference>
<dbReference type="Pfam" id="PF00379">
    <property type="entry name" value="Chitin_bind_4"/>
    <property type="match status" value="1"/>
</dbReference>
<evidence type="ECO:0000256" key="1">
    <source>
        <dbReference type="ARBA" id="ARBA00022460"/>
    </source>
</evidence>
<dbReference type="PROSITE" id="PS00233">
    <property type="entry name" value="CHIT_BIND_RR_1"/>
    <property type="match status" value="1"/>
</dbReference>
<dbReference type="PANTHER" id="PTHR10380">
    <property type="entry name" value="CUTICLE PROTEIN"/>
    <property type="match status" value="1"/>
</dbReference>
<dbReference type="KEGG" id="clec:106661226"/>
<keyword evidence="4" id="KW-0732">Signal</keyword>
<reference evidence="5" key="1">
    <citation type="submission" date="2022-01" db="UniProtKB">
        <authorList>
            <consortium name="EnsemblMetazoa"/>
        </authorList>
    </citation>
    <scope>IDENTIFICATION</scope>
</reference>
<dbReference type="PROSITE" id="PS51155">
    <property type="entry name" value="CHIT_BIND_RR_2"/>
    <property type="match status" value="1"/>
</dbReference>
<proteinExistence type="predicted"/>
<dbReference type="OMA" id="QYETANG"/>
<name>A0A8I6R6P0_CIMLE</name>
<dbReference type="GO" id="GO:0008010">
    <property type="term" value="F:structural constituent of chitin-based larval cuticle"/>
    <property type="evidence" value="ECO:0007669"/>
    <property type="project" value="TreeGrafter"/>
</dbReference>
<dbReference type="PANTHER" id="PTHR10380:SF173">
    <property type="entry name" value="CUTICULAR PROTEIN 47EF, ISOFORM C-RELATED"/>
    <property type="match status" value="1"/>
</dbReference>
<dbReference type="InterPro" id="IPR031311">
    <property type="entry name" value="CHIT_BIND_RR_consensus"/>
</dbReference>
<gene>
    <name evidence="5" type="primary">106661226</name>
</gene>
<keyword evidence="1 2" id="KW-0193">Cuticle</keyword>
<feature type="signal peptide" evidence="4">
    <location>
        <begin position="1"/>
        <end position="16"/>
    </location>
</feature>
<dbReference type="EnsemblMetazoa" id="XM_014384488.2">
    <property type="protein sequence ID" value="XP_014239974.1"/>
    <property type="gene ID" value="LOC106661226"/>
</dbReference>
<dbReference type="PRINTS" id="PR00947">
    <property type="entry name" value="CUTICLE"/>
</dbReference>
<feature type="region of interest" description="Disordered" evidence="3">
    <location>
        <begin position="134"/>
        <end position="156"/>
    </location>
</feature>
<sequence length="156" mass="16765">MKYCAALLFLIGSALAAPQFNQQQQYSSNTTPVPIVAQSQDGPNLDGSFNFRYESGNGIQAEEQGFVKNFGQGEASEVQSVQGSYSYTAPDGQVVQMTYTADENGFVPQGAHLPTPPPVPEAIQRALEFLASQPQQDFDERGFPVGGGQANPQRFG</sequence>
<evidence type="ECO:0000256" key="2">
    <source>
        <dbReference type="PROSITE-ProRule" id="PRU00497"/>
    </source>
</evidence>
<evidence type="ECO:0008006" key="7">
    <source>
        <dbReference type="Google" id="ProtNLM"/>
    </source>
</evidence>
<evidence type="ECO:0000313" key="6">
    <source>
        <dbReference type="Proteomes" id="UP000494040"/>
    </source>
</evidence>
<evidence type="ECO:0000313" key="5">
    <source>
        <dbReference type="EnsemblMetazoa" id="XP_014239974.1"/>
    </source>
</evidence>
<dbReference type="Proteomes" id="UP000494040">
    <property type="component" value="Unassembled WGS sequence"/>
</dbReference>
<feature type="chain" id="PRO_5035274955" description="CPR type cuticle protein" evidence="4">
    <location>
        <begin position="17"/>
        <end position="156"/>
    </location>
</feature>
<evidence type="ECO:0000256" key="3">
    <source>
        <dbReference type="SAM" id="MobiDB-lite"/>
    </source>
</evidence>
<dbReference type="AlphaFoldDB" id="A0A8I6R6P0"/>
<accession>A0A8I6R6P0</accession>